<dbReference type="InterPro" id="IPR050291">
    <property type="entry name" value="CDF_Transporter"/>
</dbReference>
<comment type="caution">
    <text evidence="10">The sequence shown here is derived from an EMBL/GenBank/DDBJ whole genome shotgun (WGS) entry which is preliminary data.</text>
</comment>
<evidence type="ECO:0000313" key="10">
    <source>
        <dbReference type="EMBL" id="MFD1927009.1"/>
    </source>
</evidence>
<dbReference type="InterPro" id="IPR058533">
    <property type="entry name" value="Cation_efflux_TM"/>
</dbReference>
<dbReference type="Gene3D" id="3.30.70.1350">
    <property type="entry name" value="Cation efflux protein, cytoplasmic domain"/>
    <property type="match status" value="1"/>
</dbReference>
<reference evidence="11" key="1">
    <citation type="journal article" date="2019" name="Int. J. Syst. Evol. Microbiol.">
        <title>The Global Catalogue of Microorganisms (GCM) 10K type strain sequencing project: providing services to taxonomists for standard genome sequencing and annotation.</title>
        <authorList>
            <consortium name="The Broad Institute Genomics Platform"/>
            <consortium name="The Broad Institute Genome Sequencing Center for Infectious Disease"/>
            <person name="Wu L."/>
            <person name="Ma J."/>
        </authorList>
    </citation>
    <scope>NUCLEOTIDE SEQUENCE [LARGE SCALE GENOMIC DNA]</scope>
    <source>
        <strain evidence="11">CGMCC 4.7177</strain>
    </source>
</reference>
<organism evidence="10 11">
    <name type="scientific">Sporosarcina siberiensis</name>
    <dbReference type="NCBI Taxonomy" id="1365606"/>
    <lineage>
        <taxon>Bacteria</taxon>
        <taxon>Bacillati</taxon>
        <taxon>Bacillota</taxon>
        <taxon>Bacilli</taxon>
        <taxon>Bacillales</taxon>
        <taxon>Caryophanaceae</taxon>
        <taxon>Sporosarcina</taxon>
    </lineage>
</organism>
<keyword evidence="6 7" id="KW-0472">Membrane</keyword>
<dbReference type="EMBL" id="JBHUGI010000005">
    <property type="protein sequence ID" value="MFD1927009.1"/>
    <property type="molecule type" value="Genomic_DNA"/>
</dbReference>
<feature type="transmembrane region" description="Helical" evidence="7">
    <location>
        <begin position="14"/>
        <end position="35"/>
    </location>
</feature>
<dbReference type="SUPFAM" id="SSF160240">
    <property type="entry name" value="Cation efflux protein cytoplasmic domain-like"/>
    <property type="match status" value="1"/>
</dbReference>
<gene>
    <name evidence="10" type="ORF">ACFSFY_02820</name>
</gene>
<dbReference type="InterPro" id="IPR002524">
    <property type="entry name" value="Cation_efflux"/>
</dbReference>
<sequence length="293" mass="31916">MDLYSNLKEGEKGAWLSIWTYLLLSIVKLIVGFIGTSEALKADGLNNTTDIIASIAILVGLKISQKPPDEDHQYGHMRAETVASLIAAFIMGFVGLQILINATKSLLSPEKVTPSLLTAVVAILSALIMYFVYRYNLKLSKRIGSEAVRAAAYDNRSDALVSIGTAIGIGGAVIGFPIIDGITAFLIGVLVIFTAWNIFYPSVHALTDGFDEEEVKTLSTLALRVDGVIELKEFKGRTHGNMMLVDLTVTVNPMLNVIESHRITEEIERKLGARQPHSVILVHIEPEGLEKLS</sequence>
<comment type="subcellular location">
    <subcellularLocation>
        <location evidence="1">Membrane</location>
        <topology evidence="1">Multi-pass membrane protein</topology>
    </subcellularLocation>
</comment>
<evidence type="ECO:0000256" key="1">
    <source>
        <dbReference type="ARBA" id="ARBA00004141"/>
    </source>
</evidence>
<feature type="transmembrane region" description="Helical" evidence="7">
    <location>
        <begin position="82"/>
        <end position="100"/>
    </location>
</feature>
<dbReference type="Proteomes" id="UP001597218">
    <property type="component" value="Unassembled WGS sequence"/>
</dbReference>
<dbReference type="Pfam" id="PF01545">
    <property type="entry name" value="Cation_efflux"/>
    <property type="match status" value="1"/>
</dbReference>
<feature type="transmembrane region" description="Helical" evidence="7">
    <location>
        <begin position="112"/>
        <end position="133"/>
    </location>
</feature>
<feature type="transmembrane region" description="Helical" evidence="7">
    <location>
        <begin position="182"/>
        <end position="200"/>
    </location>
</feature>
<evidence type="ECO:0000256" key="3">
    <source>
        <dbReference type="ARBA" id="ARBA00022448"/>
    </source>
</evidence>
<dbReference type="SUPFAM" id="SSF161111">
    <property type="entry name" value="Cation efflux protein transmembrane domain-like"/>
    <property type="match status" value="1"/>
</dbReference>
<proteinExistence type="inferred from homology"/>
<dbReference type="NCBIfam" id="TIGR01297">
    <property type="entry name" value="CDF"/>
    <property type="match status" value="1"/>
</dbReference>
<keyword evidence="5 7" id="KW-1133">Transmembrane helix</keyword>
<keyword evidence="3" id="KW-0813">Transport</keyword>
<evidence type="ECO:0000259" key="9">
    <source>
        <dbReference type="Pfam" id="PF16916"/>
    </source>
</evidence>
<feature type="domain" description="Cation efflux protein cytoplasmic" evidence="9">
    <location>
        <begin position="211"/>
        <end position="287"/>
    </location>
</feature>
<dbReference type="InterPro" id="IPR036837">
    <property type="entry name" value="Cation_efflux_CTD_sf"/>
</dbReference>
<keyword evidence="11" id="KW-1185">Reference proteome</keyword>
<comment type="similarity">
    <text evidence="2">Belongs to the cation diffusion facilitator (CDF) transporter (TC 2.A.4) family.</text>
</comment>
<dbReference type="PANTHER" id="PTHR43840:SF50">
    <property type="entry name" value="MANGANESE EFFLUX SYSTEM PROTEIN MNES"/>
    <property type="match status" value="1"/>
</dbReference>
<name>A0ABW4SCB8_9BACL</name>
<evidence type="ECO:0000256" key="7">
    <source>
        <dbReference type="SAM" id="Phobius"/>
    </source>
</evidence>
<dbReference type="InterPro" id="IPR027469">
    <property type="entry name" value="Cation_efflux_TMD_sf"/>
</dbReference>
<dbReference type="Gene3D" id="1.20.1510.10">
    <property type="entry name" value="Cation efflux protein transmembrane domain"/>
    <property type="match status" value="1"/>
</dbReference>
<evidence type="ECO:0000256" key="4">
    <source>
        <dbReference type="ARBA" id="ARBA00022692"/>
    </source>
</evidence>
<dbReference type="InterPro" id="IPR027470">
    <property type="entry name" value="Cation_efflux_CTD"/>
</dbReference>
<protein>
    <submittedName>
        <fullName evidence="10">Cation diffusion facilitator family transporter</fullName>
    </submittedName>
</protein>
<evidence type="ECO:0000313" key="11">
    <source>
        <dbReference type="Proteomes" id="UP001597218"/>
    </source>
</evidence>
<dbReference type="RefSeq" id="WP_381535668.1">
    <property type="nucleotide sequence ID" value="NZ_JBHUGI010000005.1"/>
</dbReference>
<feature type="domain" description="Cation efflux protein transmembrane" evidence="8">
    <location>
        <begin position="15"/>
        <end position="206"/>
    </location>
</feature>
<accession>A0ABW4SCB8</accession>
<dbReference type="Pfam" id="PF16916">
    <property type="entry name" value="ZT_dimer"/>
    <property type="match status" value="1"/>
</dbReference>
<evidence type="ECO:0000256" key="6">
    <source>
        <dbReference type="ARBA" id="ARBA00023136"/>
    </source>
</evidence>
<dbReference type="PANTHER" id="PTHR43840">
    <property type="entry name" value="MITOCHONDRIAL METAL TRANSPORTER 1-RELATED"/>
    <property type="match status" value="1"/>
</dbReference>
<keyword evidence="4 7" id="KW-0812">Transmembrane</keyword>
<evidence type="ECO:0000256" key="2">
    <source>
        <dbReference type="ARBA" id="ARBA00008114"/>
    </source>
</evidence>
<feature type="transmembrane region" description="Helical" evidence="7">
    <location>
        <begin position="159"/>
        <end position="176"/>
    </location>
</feature>
<evidence type="ECO:0000256" key="5">
    <source>
        <dbReference type="ARBA" id="ARBA00022989"/>
    </source>
</evidence>
<evidence type="ECO:0000259" key="8">
    <source>
        <dbReference type="Pfam" id="PF01545"/>
    </source>
</evidence>